<dbReference type="SUPFAM" id="SSF56436">
    <property type="entry name" value="C-type lectin-like"/>
    <property type="match status" value="1"/>
</dbReference>
<dbReference type="Proteomes" id="UP000023430">
    <property type="component" value="Unassembled WGS sequence"/>
</dbReference>
<evidence type="ECO:0000259" key="4">
    <source>
        <dbReference type="Pfam" id="PF03781"/>
    </source>
</evidence>
<sequence length="415" mass="47005">MSPAVAAPRPEEALSLFRDVRARTEALVAPLAPEDTMLQSMEDASPAKWHLAHTTWFFEEFILRPRHAGYRSPDDRFAFLFNSYYVQAGPRHARDRRGLISRPGLPAVRDYRAHVDAALDDLLGRGGDPGIAALVELGCHHEMQHQELLVTDLLHGLSHNPLLPSYRDPEPMPVTEEVPLGFTGHAGGLVEIGHDGGGFAYDCEGPRHRTWLDPFEIADRPVTNRDWIAFMEAGGYADATLWLSDGWARRGQEDWDSPLYWWRQDGCWWTYTLRGPQPVNLDAPVCHVSYYEADAYARWAGARLPTEAEWEVAFRDRPVAGNFLDEGQLRPMPGGGPWGDVWEWTQSPFTPYPSFRPPEGAIGEYNGKFMVNQMVLRGGSCATPLAQIRPTYRTFFYPHQRWQMLGLRLARDARP</sequence>
<dbReference type="InterPro" id="IPR016187">
    <property type="entry name" value="CTDL_fold"/>
</dbReference>
<dbReference type="PANTHER" id="PTHR23150">
    <property type="entry name" value="SULFATASE MODIFYING FACTOR 1, 2"/>
    <property type="match status" value="1"/>
</dbReference>
<evidence type="ECO:0000256" key="3">
    <source>
        <dbReference type="ARBA" id="ARBA00037882"/>
    </source>
</evidence>
<evidence type="ECO:0000256" key="1">
    <source>
        <dbReference type="ARBA" id="ARBA00023002"/>
    </source>
</evidence>
<dbReference type="Pfam" id="PF12867">
    <property type="entry name" value="DinB_2"/>
    <property type="match status" value="1"/>
</dbReference>
<keyword evidence="1" id="KW-0560">Oxidoreductase</keyword>
<evidence type="ECO:0000256" key="2">
    <source>
        <dbReference type="ARBA" id="ARBA00023004"/>
    </source>
</evidence>
<name>X7FA75_9RHOB</name>
<dbReference type="STRING" id="1449351.RISW2_03405"/>
<feature type="domain" description="Sulfatase-modifying factor enzyme-like" evidence="4">
    <location>
        <begin position="339"/>
        <end position="411"/>
    </location>
</feature>
<dbReference type="InterPro" id="IPR017806">
    <property type="entry name" value="EgtB"/>
</dbReference>
<dbReference type="GO" id="GO:0052699">
    <property type="term" value="P:ergothioneine biosynthetic process"/>
    <property type="evidence" value="ECO:0007669"/>
    <property type="project" value="InterPro"/>
</dbReference>
<comment type="caution">
    <text evidence="6">The sequence shown here is derived from an EMBL/GenBank/DDBJ whole genome shotgun (WGS) entry which is preliminary data.</text>
</comment>
<organism evidence="6 7">
    <name type="scientific">Roseivivax isoporae LMG 25204</name>
    <dbReference type="NCBI Taxonomy" id="1449351"/>
    <lineage>
        <taxon>Bacteria</taxon>
        <taxon>Pseudomonadati</taxon>
        <taxon>Pseudomonadota</taxon>
        <taxon>Alphaproteobacteria</taxon>
        <taxon>Rhodobacterales</taxon>
        <taxon>Roseobacteraceae</taxon>
        <taxon>Roseivivax</taxon>
    </lineage>
</organism>
<feature type="domain" description="DinB-like" evidence="5">
    <location>
        <begin position="17"/>
        <end position="147"/>
    </location>
</feature>
<evidence type="ECO:0008006" key="8">
    <source>
        <dbReference type="Google" id="ProtNLM"/>
    </source>
</evidence>
<accession>X7FA75</accession>
<keyword evidence="7" id="KW-1185">Reference proteome</keyword>
<dbReference type="PANTHER" id="PTHR23150:SF36">
    <property type="entry name" value="HERCYNINE OXYGENASE"/>
    <property type="match status" value="1"/>
</dbReference>
<evidence type="ECO:0000313" key="7">
    <source>
        <dbReference type="Proteomes" id="UP000023430"/>
    </source>
</evidence>
<protein>
    <recommendedName>
        <fullName evidence="8">Ergothioneine biosynthesis protein EgtB</fullName>
    </recommendedName>
</protein>
<dbReference type="NCBIfam" id="TIGR03440">
    <property type="entry name" value="egtB_TIGR03440"/>
    <property type="match status" value="1"/>
</dbReference>
<reference evidence="6 7" key="1">
    <citation type="submission" date="2014-01" db="EMBL/GenBank/DDBJ databases">
        <title>Roseivivax isoporae LMG 25204 Genome Sequencing.</title>
        <authorList>
            <person name="Lai Q."/>
            <person name="Li G."/>
            <person name="Shao Z."/>
        </authorList>
    </citation>
    <scope>NUCLEOTIDE SEQUENCE [LARGE SCALE GENOMIC DNA]</scope>
    <source>
        <strain evidence="6 7">LMG 25204</strain>
    </source>
</reference>
<dbReference type="RefSeq" id="WP_043769982.1">
    <property type="nucleotide sequence ID" value="NZ_JAME01000013.1"/>
</dbReference>
<keyword evidence="2" id="KW-0408">Iron</keyword>
<proteinExistence type="predicted"/>
<dbReference type="eggNOG" id="COG1262">
    <property type="taxonomic scope" value="Bacteria"/>
</dbReference>
<dbReference type="PATRIC" id="fig|1449351.3.peg.2047"/>
<dbReference type="Pfam" id="PF03781">
    <property type="entry name" value="FGE-sulfatase"/>
    <property type="match status" value="2"/>
</dbReference>
<evidence type="ECO:0000313" key="6">
    <source>
        <dbReference type="EMBL" id="ETX29001.1"/>
    </source>
</evidence>
<feature type="domain" description="Sulfatase-modifying factor enzyme-like" evidence="4">
    <location>
        <begin position="186"/>
        <end position="317"/>
    </location>
</feature>
<dbReference type="OrthoDB" id="9768004at2"/>
<comment type="pathway">
    <text evidence="3">Amino-acid biosynthesis; ergothioneine biosynthesis.</text>
</comment>
<evidence type="ECO:0000259" key="5">
    <source>
        <dbReference type="Pfam" id="PF12867"/>
    </source>
</evidence>
<dbReference type="InterPro" id="IPR005532">
    <property type="entry name" value="SUMF_dom"/>
</dbReference>
<dbReference type="InterPro" id="IPR051043">
    <property type="entry name" value="Sulfatase_Mod_Factor_Kinase"/>
</dbReference>
<dbReference type="InterPro" id="IPR042095">
    <property type="entry name" value="SUMF_sf"/>
</dbReference>
<gene>
    <name evidence="6" type="ORF">RISW2_03405</name>
</gene>
<dbReference type="AlphaFoldDB" id="X7FA75"/>
<dbReference type="Gene3D" id="3.90.1580.10">
    <property type="entry name" value="paralog of FGE (formylglycine-generating enzyme)"/>
    <property type="match status" value="2"/>
</dbReference>
<dbReference type="EMBL" id="JAME01000013">
    <property type="protein sequence ID" value="ETX29001.1"/>
    <property type="molecule type" value="Genomic_DNA"/>
</dbReference>
<dbReference type="InterPro" id="IPR024775">
    <property type="entry name" value="DinB-like"/>
</dbReference>